<sequence length="372" mass="39662">MSTSATDILFQPFQRGGLDLANRIVMAPMTRSFAENGIVGPEQAAYYARRAEGGVGLILSEGTVIDRPNSRNEPGIPFFHGEDALAGWKGVVDAVHAAGGRMGPQIWHTGSTRGMSGWEPETPVESPSGLVGPGDPRGTAMSEEDIADTVAAFARAAADAKRLGFDTVELHGAHGYLIDQFFWDGTNQREDRYGGATIAERSRMAAEVVAAVRAAIGPDFPLILRLSQWKQQDYTAKLATTPAEMTSWLAPLVDAGANVLHCSQRRFWEPEFPEIDGEQGLNFAGWAKKLTGATTISVGSVGLSGEFLAAFGGETSKATGLEQLTARMERDEFDLIAIGRALISNPDWVAKVRGGDADGLKGFDPAALAELV</sequence>
<dbReference type="EMBL" id="JALHAT010000016">
    <property type="protein sequence ID" value="MCJ1961160.1"/>
    <property type="molecule type" value="Genomic_DNA"/>
</dbReference>
<comment type="caution">
    <text evidence="3">The sequence shown here is derived from an EMBL/GenBank/DDBJ whole genome shotgun (WGS) entry which is preliminary data.</text>
</comment>
<dbReference type="InterPro" id="IPR001155">
    <property type="entry name" value="OxRdtase_FMN_N"/>
</dbReference>
<dbReference type="CDD" id="cd04747">
    <property type="entry name" value="OYE_like_5_FMN"/>
    <property type="match status" value="1"/>
</dbReference>
<accession>A0ABT0AD91</accession>
<dbReference type="InterPro" id="IPR045247">
    <property type="entry name" value="Oye-like"/>
</dbReference>
<organism evidence="3 4">
    <name type="scientific">Novosphingobium mangrovi</name>
    <name type="common">ex Hu et al. 2023</name>
    <dbReference type="NCBI Taxonomy" id="2930094"/>
    <lineage>
        <taxon>Bacteria</taxon>
        <taxon>Pseudomonadati</taxon>
        <taxon>Pseudomonadota</taxon>
        <taxon>Alphaproteobacteria</taxon>
        <taxon>Sphingomonadales</taxon>
        <taxon>Sphingomonadaceae</taxon>
        <taxon>Novosphingobium</taxon>
    </lineage>
</organism>
<dbReference type="PANTHER" id="PTHR22893:SF55">
    <property type="entry name" value="OXIDOREDUCTASE-RELATED"/>
    <property type="match status" value="1"/>
</dbReference>
<dbReference type="Proteomes" id="UP001162802">
    <property type="component" value="Unassembled WGS sequence"/>
</dbReference>
<dbReference type="RefSeq" id="WP_243799984.1">
    <property type="nucleotide sequence ID" value="NZ_JALHAT010000016.1"/>
</dbReference>
<keyword evidence="4" id="KW-1185">Reference proteome</keyword>
<protein>
    <submittedName>
        <fullName evidence="3">NADH:flavin oxidoreductase</fullName>
    </submittedName>
</protein>
<reference evidence="3" key="1">
    <citation type="submission" date="2022-03" db="EMBL/GenBank/DDBJ databases">
        <title>Identification of a novel bacterium isolated from mangrove sediments.</title>
        <authorList>
            <person name="Pan X."/>
        </authorList>
    </citation>
    <scope>NUCLEOTIDE SEQUENCE</scope>
    <source>
        <strain evidence="3">B2637</strain>
    </source>
</reference>
<dbReference type="Gene3D" id="3.20.20.70">
    <property type="entry name" value="Aldolase class I"/>
    <property type="match status" value="1"/>
</dbReference>
<dbReference type="InterPro" id="IPR013785">
    <property type="entry name" value="Aldolase_TIM"/>
</dbReference>
<evidence type="ECO:0000313" key="4">
    <source>
        <dbReference type="Proteomes" id="UP001162802"/>
    </source>
</evidence>
<dbReference type="Pfam" id="PF00724">
    <property type="entry name" value="Oxidored_FMN"/>
    <property type="match status" value="1"/>
</dbReference>
<dbReference type="PANTHER" id="PTHR22893">
    <property type="entry name" value="NADH OXIDOREDUCTASE-RELATED"/>
    <property type="match status" value="1"/>
</dbReference>
<evidence type="ECO:0000259" key="2">
    <source>
        <dbReference type="Pfam" id="PF00724"/>
    </source>
</evidence>
<name>A0ABT0AD91_9SPHN</name>
<feature type="region of interest" description="Disordered" evidence="1">
    <location>
        <begin position="114"/>
        <end position="141"/>
    </location>
</feature>
<feature type="domain" description="NADH:flavin oxidoreductase/NADH oxidase N-terminal" evidence="2">
    <location>
        <begin position="9"/>
        <end position="253"/>
    </location>
</feature>
<gene>
    <name evidence="3" type="ORF">MTR65_10740</name>
</gene>
<dbReference type="SUPFAM" id="SSF51395">
    <property type="entry name" value="FMN-linked oxidoreductases"/>
    <property type="match status" value="1"/>
</dbReference>
<evidence type="ECO:0000313" key="3">
    <source>
        <dbReference type="EMBL" id="MCJ1961160.1"/>
    </source>
</evidence>
<proteinExistence type="predicted"/>
<evidence type="ECO:0000256" key="1">
    <source>
        <dbReference type="SAM" id="MobiDB-lite"/>
    </source>
</evidence>